<dbReference type="GO" id="GO:0005886">
    <property type="term" value="C:plasma membrane"/>
    <property type="evidence" value="ECO:0007669"/>
    <property type="project" value="UniProtKB-SubCell"/>
</dbReference>
<evidence type="ECO:0000313" key="27">
    <source>
        <dbReference type="EMBL" id="KAK4880997.1"/>
    </source>
</evidence>
<keyword evidence="6" id="KW-0336">GPI-anchor</keyword>
<evidence type="ECO:0000256" key="22">
    <source>
        <dbReference type="PIRSR" id="PIRSR634016-4"/>
    </source>
</evidence>
<evidence type="ECO:0000256" key="20">
    <source>
        <dbReference type="PIRSR" id="PIRSR634016-1"/>
    </source>
</evidence>
<evidence type="ECO:0000256" key="10">
    <source>
        <dbReference type="ARBA" id="ARBA00022729"/>
    </source>
</evidence>
<evidence type="ECO:0000259" key="26">
    <source>
        <dbReference type="Pfam" id="PF17900"/>
    </source>
</evidence>
<feature type="binding site" evidence="21">
    <location>
        <position position="421"/>
    </location>
    <ligand>
        <name>Zn(2+)</name>
        <dbReference type="ChEBI" id="CHEBI:29105"/>
        <note>catalytic</note>
    </ligand>
</feature>
<evidence type="ECO:0000256" key="6">
    <source>
        <dbReference type="ARBA" id="ARBA00022622"/>
    </source>
</evidence>
<feature type="domain" description="Aminopeptidase N-like N-terminal" evidence="26">
    <location>
        <begin position="107"/>
        <end position="296"/>
    </location>
</feature>
<comment type="similarity">
    <text evidence="4 23">Belongs to the peptidase M1 family.</text>
</comment>
<keyword evidence="7 23" id="KW-0645">Protease</keyword>
<keyword evidence="23" id="KW-0031">Aminopeptidase</keyword>
<feature type="site" description="Transition state stabilizer" evidence="22">
    <location>
        <position position="484"/>
    </location>
</feature>
<feature type="transmembrane region" description="Helical" evidence="23">
    <location>
        <begin position="19"/>
        <end position="41"/>
    </location>
</feature>
<evidence type="ECO:0000256" key="21">
    <source>
        <dbReference type="PIRSR" id="PIRSR634016-3"/>
    </source>
</evidence>
<keyword evidence="14 23" id="KW-1133">Transmembrane helix</keyword>
<evidence type="ECO:0000256" key="14">
    <source>
        <dbReference type="ARBA" id="ARBA00022989"/>
    </source>
</evidence>
<dbReference type="AlphaFoldDB" id="A0AAN7SHE9"/>
<evidence type="ECO:0000256" key="2">
    <source>
        <dbReference type="ARBA" id="ARBA00004606"/>
    </source>
</evidence>
<accession>A0AAN7SHE9</accession>
<dbReference type="Gene3D" id="1.25.50.20">
    <property type="match status" value="1"/>
</dbReference>
<dbReference type="Proteomes" id="UP001353858">
    <property type="component" value="Unassembled WGS sequence"/>
</dbReference>
<comment type="caution">
    <text evidence="27">The sequence shown here is derived from an EMBL/GenBank/DDBJ whole genome shotgun (WGS) entry which is preliminary data.</text>
</comment>
<dbReference type="GO" id="GO:0008270">
    <property type="term" value="F:zinc ion binding"/>
    <property type="evidence" value="ECO:0007669"/>
    <property type="project" value="UniProtKB-UniRule"/>
</dbReference>
<evidence type="ECO:0000256" key="7">
    <source>
        <dbReference type="ARBA" id="ARBA00022670"/>
    </source>
</evidence>
<keyword evidence="16 23" id="KW-0472">Membrane</keyword>
<dbReference type="GO" id="GO:0070006">
    <property type="term" value="F:metalloaminopeptidase activity"/>
    <property type="evidence" value="ECO:0007669"/>
    <property type="project" value="TreeGrafter"/>
</dbReference>
<comment type="cofactor">
    <cofactor evidence="21 23">
        <name>Zn(2+)</name>
        <dbReference type="ChEBI" id="CHEBI:29105"/>
    </cofactor>
    <text evidence="21 23">Binds 1 zinc ion per subunit.</text>
</comment>
<dbReference type="InterPro" id="IPR001930">
    <property type="entry name" value="Peptidase_M1"/>
</dbReference>
<dbReference type="InterPro" id="IPR024571">
    <property type="entry name" value="ERAP1-like_C_dom"/>
</dbReference>
<dbReference type="InterPro" id="IPR050344">
    <property type="entry name" value="Peptidase_M1_aminopeptidases"/>
</dbReference>
<reference evidence="28" key="1">
    <citation type="submission" date="2023-01" db="EMBL/GenBank/DDBJ databases">
        <title>Key to firefly adult light organ development and bioluminescence: homeobox transcription factors regulate luciferase expression and transportation to peroxisome.</title>
        <authorList>
            <person name="Fu X."/>
        </authorList>
    </citation>
    <scope>NUCLEOTIDE SEQUENCE [LARGE SCALE GENOMIC DNA]</scope>
</reference>
<dbReference type="Gene3D" id="2.60.40.1910">
    <property type="match status" value="1"/>
</dbReference>
<evidence type="ECO:0000256" key="13">
    <source>
        <dbReference type="ARBA" id="ARBA00022968"/>
    </source>
</evidence>
<dbReference type="InterPro" id="IPR042097">
    <property type="entry name" value="Aminopeptidase_N-like_N_sf"/>
</dbReference>
<evidence type="ECO:0000256" key="23">
    <source>
        <dbReference type="RuleBase" id="RU364040"/>
    </source>
</evidence>
<keyword evidence="12 21" id="KW-0862">Zinc</keyword>
<organism evidence="27 28">
    <name type="scientific">Aquatica leii</name>
    <dbReference type="NCBI Taxonomy" id="1421715"/>
    <lineage>
        <taxon>Eukaryota</taxon>
        <taxon>Metazoa</taxon>
        <taxon>Ecdysozoa</taxon>
        <taxon>Arthropoda</taxon>
        <taxon>Hexapoda</taxon>
        <taxon>Insecta</taxon>
        <taxon>Pterygota</taxon>
        <taxon>Neoptera</taxon>
        <taxon>Endopterygota</taxon>
        <taxon>Coleoptera</taxon>
        <taxon>Polyphaga</taxon>
        <taxon>Elateriformia</taxon>
        <taxon>Elateroidea</taxon>
        <taxon>Lampyridae</taxon>
        <taxon>Luciolinae</taxon>
        <taxon>Aquatica</taxon>
    </lineage>
</organism>
<dbReference type="InterPro" id="IPR045357">
    <property type="entry name" value="Aminopeptidase_N-like_N"/>
</dbReference>
<dbReference type="SUPFAM" id="SSF55486">
    <property type="entry name" value="Metalloproteases ('zincins'), catalytic domain"/>
    <property type="match status" value="1"/>
</dbReference>
<feature type="binding site" evidence="21">
    <location>
        <position position="402"/>
    </location>
    <ligand>
        <name>Zn(2+)</name>
        <dbReference type="ChEBI" id="CHEBI:29105"/>
        <note>catalytic</note>
    </ligand>
</feature>
<keyword evidence="19" id="KW-0449">Lipoprotein</keyword>
<dbReference type="FunFam" id="2.60.40.1730:FF:000012">
    <property type="entry name" value="Aminopeptidase N"/>
    <property type="match status" value="1"/>
</dbReference>
<evidence type="ECO:0000313" key="28">
    <source>
        <dbReference type="Proteomes" id="UP001353858"/>
    </source>
</evidence>
<keyword evidence="13" id="KW-0735">Signal-anchor</keyword>
<evidence type="ECO:0000256" key="8">
    <source>
        <dbReference type="ARBA" id="ARBA00022692"/>
    </source>
</evidence>
<evidence type="ECO:0000256" key="5">
    <source>
        <dbReference type="ARBA" id="ARBA00022475"/>
    </source>
</evidence>
<dbReference type="InterPro" id="IPR034016">
    <property type="entry name" value="M1_APN-typ"/>
</dbReference>
<evidence type="ECO:0000259" key="24">
    <source>
        <dbReference type="Pfam" id="PF01433"/>
    </source>
</evidence>
<dbReference type="GO" id="GO:0043171">
    <property type="term" value="P:peptide catabolic process"/>
    <property type="evidence" value="ECO:0007669"/>
    <property type="project" value="TreeGrafter"/>
</dbReference>
<dbReference type="PANTHER" id="PTHR11533:SF294">
    <property type="entry name" value="THYROTROPIN-RELEASING HORMONE-DEGRADING ECTOENZYME"/>
    <property type="match status" value="1"/>
</dbReference>
<comment type="catalytic activity">
    <reaction evidence="1">
        <text>Release of an N-terminal amino acid, Xaa-|-Yaa- from a peptide, amide or arylamide. Xaa is preferably Ala, but may be most amino acids including Pro (slow action). When a terminal hydrophobic residue is followed by a prolyl residue, the two may be released as an intact Xaa-Pro dipeptide.</text>
        <dbReference type="EC" id="3.4.11.2"/>
    </reaction>
</comment>
<feature type="domain" description="ERAP1-like C-terminal" evidence="25">
    <location>
        <begin position="629"/>
        <end position="956"/>
    </location>
</feature>
<evidence type="ECO:0000259" key="25">
    <source>
        <dbReference type="Pfam" id="PF11838"/>
    </source>
</evidence>
<keyword evidence="9 21" id="KW-0479">Metal-binding</keyword>
<evidence type="ECO:0000256" key="15">
    <source>
        <dbReference type="ARBA" id="ARBA00023049"/>
    </source>
</evidence>
<gene>
    <name evidence="27" type="ORF">RN001_004316</name>
</gene>
<evidence type="ECO:0000256" key="3">
    <source>
        <dbReference type="ARBA" id="ARBA00004609"/>
    </source>
</evidence>
<comment type="subcellular location">
    <subcellularLocation>
        <location evidence="3">Cell membrane</location>
        <topology evidence="3">Lipid-anchor</topology>
        <topology evidence="3">GPI-anchor</topology>
    </subcellularLocation>
    <subcellularLocation>
        <location evidence="2">Membrane</location>
        <topology evidence="2">Single-pass type II membrane protein</topology>
    </subcellularLocation>
</comment>
<evidence type="ECO:0000256" key="1">
    <source>
        <dbReference type="ARBA" id="ARBA00000098"/>
    </source>
</evidence>
<keyword evidence="5" id="KW-1003">Cell membrane</keyword>
<dbReference type="GO" id="GO:0005615">
    <property type="term" value="C:extracellular space"/>
    <property type="evidence" value="ECO:0007669"/>
    <property type="project" value="TreeGrafter"/>
</dbReference>
<dbReference type="SUPFAM" id="SSF63737">
    <property type="entry name" value="Leukotriene A4 hydrolase N-terminal domain"/>
    <property type="match status" value="1"/>
</dbReference>
<evidence type="ECO:0000256" key="9">
    <source>
        <dbReference type="ARBA" id="ARBA00022723"/>
    </source>
</evidence>
<dbReference type="GO" id="GO:0042277">
    <property type="term" value="F:peptide binding"/>
    <property type="evidence" value="ECO:0007669"/>
    <property type="project" value="TreeGrafter"/>
</dbReference>
<dbReference type="GO" id="GO:0098552">
    <property type="term" value="C:side of membrane"/>
    <property type="evidence" value="ECO:0007669"/>
    <property type="project" value="UniProtKB-KW"/>
</dbReference>
<dbReference type="PANTHER" id="PTHR11533">
    <property type="entry name" value="PROTEASE M1 ZINC METALLOPROTEASE"/>
    <property type="match status" value="1"/>
</dbReference>
<dbReference type="FunFam" id="1.25.50.20:FF:000001">
    <property type="entry name" value="Aminopeptidase"/>
    <property type="match status" value="1"/>
</dbReference>
<evidence type="ECO:0000256" key="4">
    <source>
        <dbReference type="ARBA" id="ARBA00010136"/>
    </source>
</evidence>
<keyword evidence="15 23" id="KW-0482">Metalloprotease</keyword>
<keyword evidence="8 23" id="KW-0812">Transmembrane</keyword>
<evidence type="ECO:0000256" key="18">
    <source>
        <dbReference type="ARBA" id="ARBA00023180"/>
    </source>
</evidence>
<dbReference type="InterPro" id="IPR014782">
    <property type="entry name" value="Peptidase_M1_dom"/>
</dbReference>
<dbReference type="Pfam" id="PF01433">
    <property type="entry name" value="Peptidase_M1"/>
    <property type="match status" value="1"/>
</dbReference>
<feature type="domain" description="Peptidase M1 membrane alanine aminopeptidase" evidence="24">
    <location>
        <begin position="326"/>
        <end position="551"/>
    </location>
</feature>
<dbReference type="FunFam" id="2.60.40.1910:FF:000008">
    <property type="entry name" value="Aminopeptidase"/>
    <property type="match status" value="1"/>
</dbReference>
<keyword evidence="11 23" id="KW-0378">Hydrolase</keyword>
<dbReference type="GO" id="GO:0016285">
    <property type="term" value="F:alanyl aminopeptidase activity"/>
    <property type="evidence" value="ECO:0007669"/>
    <property type="project" value="UniProtKB-EC"/>
</dbReference>
<evidence type="ECO:0000256" key="12">
    <source>
        <dbReference type="ARBA" id="ARBA00022833"/>
    </source>
</evidence>
<sequence length="985" mass="113030">MDAVTTFGKQNRLSISKNFALLLVILFIGCLVGTGVLVYHLSSCTTTTKSIIEKIEVCSKISENVSTTEIVDEKEITTTTAVAITEAAEKGATNKSIDVRLPQSVFPDFYDLKLIPFLQEGNFTFHGQVDIKINVTEKVNNITLHADELVINEASIILHDKENKTIPVLKVGNDSDRQFLVIYLTKELDPETQYNLHIEFTGILNDVMQGFYRSSYLVEQKVRWIAATQFQATDARKAFPCFDEPAMKAKFKLSLARPKNMSTISNMRIISSEAVKEVEDYEWDYYEESVPMSTYLVAFVVSDFVSLHNGNFSVWVRKDAQAQAKYSLDAGPKILKYFEDFFQIKFPLPKLDMIALPDFAAGAMENWGLVTYRETAMLYEEGVSSRSSLQRVTSVIAHELAHQWFGNLVTPKWWTDLWLNEGFASYMEYVGTNAVEPSWKVMDQFVVHELQNVLELDVLKSSHPVSIQVNNPVEINDIFDRISYAKGATIIRMMDYFLSTKIFKQGLTSYLNNRTYSSAEQDDLWAALTEEAHKHNVLNTNLTVKQIMDTWTLQTGFPLVTVTRSYNKNSVSFKQEKFTLQREEHNASQVLWWIPITYISSNNKHINSTWMSVDSNVQLHNITLSDADWLLVNVDQRGYYRVNYDPKNWQLLIKQLLNTNGYTTFSTTNRAQMIDDSLNLAAAGYLDYEIALNLTTYLVHEKDCIPWMSAFESLDYVQEMMVKSADFDKYKFYMTSLIKNIYAHVGFEDSPNNTQLTIYNRMEVLWRACYLGNIDCIKNAVAYFYNWKSAPNADTYNPISPNLKNIIYCVAIRAGGQEEWDFAWQRYLASNVGSEKDIIMSALGCSRETWILSRYLYWAVTDGSGIRKQDSPRVFSSVSSNIIGQDLVYRFFKNNWGLLKQHLGSSLMLLNAVVKTCISHINTEKDLQDFKIFLAAHSEELSVVSKTIEQSLEQIEANVRWMNNHYAKVVEWLKWYKKVHSKLTV</sequence>
<protein>
    <recommendedName>
        <fullName evidence="23">Aminopeptidase</fullName>
        <ecNumber evidence="23">3.4.11.-</ecNumber>
    </recommendedName>
</protein>
<dbReference type="Pfam" id="PF11838">
    <property type="entry name" value="ERAP1_C"/>
    <property type="match status" value="1"/>
</dbReference>
<dbReference type="Gene3D" id="2.60.40.1730">
    <property type="entry name" value="tricorn interacting facor f3 domain"/>
    <property type="match status" value="1"/>
</dbReference>
<keyword evidence="17" id="KW-1015">Disulfide bond</keyword>
<dbReference type="Gene3D" id="1.10.390.10">
    <property type="entry name" value="Neutral Protease Domain 2"/>
    <property type="match status" value="1"/>
</dbReference>
<dbReference type="InterPro" id="IPR027268">
    <property type="entry name" value="Peptidase_M4/M1_CTD_sf"/>
</dbReference>
<dbReference type="FunFam" id="1.10.390.10:FF:000016">
    <property type="entry name" value="Glutamyl aminopeptidase"/>
    <property type="match status" value="1"/>
</dbReference>
<feature type="binding site" evidence="21">
    <location>
        <position position="398"/>
    </location>
    <ligand>
        <name>Zn(2+)</name>
        <dbReference type="ChEBI" id="CHEBI:29105"/>
        <note>catalytic</note>
    </ligand>
</feature>
<dbReference type="GO" id="GO:0006508">
    <property type="term" value="P:proteolysis"/>
    <property type="evidence" value="ECO:0007669"/>
    <property type="project" value="UniProtKB-KW"/>
</dbReference>
<dbReference type="Pfam" id="PF17900">
    <property type="entry name" value="Peptidase_M1_N"/>
    <property type="match status" value="1"/>
</dbReference>
<evidence type="ECO:0000256" key="11">
    <source>
        <dbReference type="ARBA" id="ARBA00022801"/>
    </source>
</evidence>
<evidence type="ECO:0000256" key="16">
    <source>
        <dbReference type="ARBA" id="ARBA00023136"/>
    </source>
</evidence>
<feature type="active site" description="Proton acceptor" evidence="20">
    <location>
        <position position="399"/>
    </location>
</feature>
<keyword evidence="28" id="KW-1185">Reference proteome</keyword>
<dbReference type="GO" id="GO:0005737">
    <property type="term" value="C:cytoplasm"/>
    <property type="evidence" value="ECO:0007669"/>
    <property type="project" value="TreeGrafter"/>
</dbReference>
<dbReference type="PRINTS" id="PR00756">
    <property type="entry name" value="ALADIPTASE"/>
</dbReference>
<keyword evidence="18" id="KW-0325">Glycoprotein</keyword>
<keyword evidence="10" id="KW-0732">Signal</keyword>
<dbReference type="EMBL" id="JARPUR010000002">
    <property type="protein sequence ID" value="KAK4880997.1"/>
    <property type="molecule type" value="Genomic_DNA"/>
</dbReference>
<evidence type="ECO:0000256" key="19">
    <source>
        <dbReference type="ARBA" id="ARBA00023288"/>
    </source>
</evidence>
<proteinExistence type="inferred from homology"/>
<dbReference type="EC" id="3.4.11.-" evidence="23"/>
<dbReference type="CDD" id="cd09601">
    <property type="entry name" value="M1_APN-Q_like"/>
    <property type="match status" value="1"/>
</dbReference>
<evidence type="ECO:0000256" key="17">
    <source>
        <dbReference type="ARBA" id="ARBA00023157"/>
    </source>
</evidence>
<name>A0AAN7SHE9_9COLE</name>